<protein>
    <submittedName>
        <fullName evidence="1">Uncharacterized protein</fullName>
    </submittedName>
</protein>
<dbReference type="EMBL" id="JANIBM010000021">
    <property type="protein sequence ID" value="MCQ8182302.1"/>
    <property type="molecule type" value="Genomic_DNA"/>
</dbReference>
<evidence type="ECO:0000313" key="2">
    <source>
        <dbReference type="Proteomes" id="UP001524569"/>
    </source>
</evidence>
<sequence length="176" mass="19752">MTTMLADVIRHYLADVTDAQFQPGDQRHATQSEKVAAVTPVLPDPESVIPLQPAPGLVVTPVISVIPHNSQYQQNNVNKLIAQDQSKLLAYLKAIGETDSTVIDEFLSECAASPDILHYALQLAEDTLRIHHGDTRGFVRCASCRLLQVPEQRCRQFGWRIVVDKWRRCMEFSAMQ</sequence>
<dbReference type="RefSeq" id="WP_256611591.1">
    <property type="nucleotide sequence ID" value="NZ_JANIBM010000021.1"/>
</dbReference>
<organism evidence="1 2">
    <name type="scientific">Methylomonas aurea</name>
    <dbReference type="NCBI Taxonomy" id="2952224"/>
    <lineage>
        <taxon>Bacteria</taxon>
        <taxon>Pseudomonadati</taxon>
        <taxon>Pseudomonadota</taxon>
        <taxon>Gammaproteobacteria</taxon>
        <taxon>Methylococcales</taxon>
        <taxon>Methylococcaceae</taxon>
        <taxon>Methylomonas</taxon>
    </lineage>
</organism>
<evidence type="ECO:0000313" key="1">
    <source>
        <dbReference type="EMBL" id="MCQ8182302.1"/>
    </source>
</evidence>
<name>A0ABT1UJ91_9GAMM</name>
<comment type="caution">
    <text evidence="1">The sequence shown here is derived from an EMBL/GenBank/DDBJ whole genome shotgun (WGS) entry which is preliminary data.</text>
</comment>
<keyword evidence="2" id="KW-1185">Reference proteome</keyword>
<proteinExistence type="predicted"/>
<gene>
    <name evidence="1" type="ORF">NP603_14370</name>
</gene>
<dbReference type="Proteomes" id="UP001524569">
    <property type="component" value="Unassembled WGS sequence"/>
</dbReference>
<accession>A0ABT1UJ91</accession>
<reference evidence="1 2" key="1">
    <citation type="submission" date="2022-07" db="EMBL/GenBank/DDBJ databases">
        <title>Methylomonas rivi sp. nov., Methylomonas rosea sp. nov., Methylomonas aureus sp. nov. and Methylomonas subterranea sp. nov., four novel methanotrophs isolated from a freshwater creek and the deep terrestrial subsurface.</title>
        <authorList>
            <person name="Abin C."/>
            <person name="Sankaranarayanan K."/>
            <person name="Garner C."/>
            <person name="Sindelar R."/>
            <person name="Kotary K."/>
            <person name="Garner R."/>
            <person name="Barclay S."/>
            <person name="Lawson P."/>
            <person name="Krumholz L."/>
        </authorList>
    </citation>
    <scope>NUCLEOTIDE SEQUENCE [LARGE SCALE GENOMIC DNA]</scope>
    <source>
        <strain evidence="1 2">SURF-1</strain>
    </source>
</reference>